<proteinExistence type="predicted"/>
<organism evidence="1 2">
    <name type="scientific">Linnemannia exigua</name>
    <dbReference type="NCBI Taxonomy" id="604196"/>
    <lineage>
        <taxon>Eukaryota</taxon>
        <taxon>Fungi</taxon>
        <taxon>Fungi incertae sedis</taxon>
        <taxon>Mucoromycota</taxon>
        <taxon>Mortierellomycotina</taxon>
        <taxon>Mortierellomycetes</taxon>
        <taxon>Mortierellales</taxon>
        <taxon>Mortierellaceae</taxon>
        <taxon>Linnemannia</taxon>
    </lineage>
</organism>
<reference evidence="1" key="1">
    <citation type="journal article" date="2020" name="Fungal Divers.">
        <title>Resolving the Mortierellaceae phylogeny through synthesis of multi-gene phylogenetics and phylogenomics.</title>
        <authorList>
            <person name="Vandepol N."/>
            <person name="Liber J."/>
            <person name="Desiro A."/>
            <person name="Na H."/>
            <person name="Kennedy M."/>
            <person name="Barry K."/>
            <person name="Grigoriev I.V."/>
            <person name="Miller A.N."/>
            <person name="O'Donnell K."/>
            <person name="Stajich J.E."/>
            <person name="Bonito G."/>
        </authorList>
    </citation>
    <scope>NUCLEOTIDE SEQUENCE</scope>
    <source>
        <strain evidence="1">NRRL 28262</strain>
    </source>
</reference>
<comment type="caution">
    <text evidence="1">The sequence shown here is derived from an EMBL/GenBank/DDBJ whole genome shotgun (WGS) entry which is preliminary data.</text>
</comment>
<protein>
    <submittedName>
        <fullName evidence="1">Uncharacterized protein</fullName>
    </submittedName>
</protein>
<gene>
    <name evidence="1" type="ORF">BGZ95_009028</name>
</gene>
<dbReference type="AlphaFoldDB" id="A0AAD4GZV2"/>
<evidence type="ECO:0000313" key="2">
    <source>
        <dbReference type="Proteomes" id="UP001194580"/>
    </source>
</evidence>
<feature type="non-terminal residue" evidence="1">
    <location>
        <position position="1"/>
    </location>
</feature>
<keyword evidence="2" id="KW-1185">Reference proteome</keyword>
<sequence>KVDVRALTQASNYQPSDTNTFGLVWMTLLGQAATGRLLLQLLERMPSVDSMEEPQVVARNYGCPAIYPPAARKWTETIPCKDTIQRCIRFMADDERARAEDDEKLGRPIEITDLEPYYFYYKEAGWSFTQRQIWHLRQ</sequence>
<dbReference type="Proteomes" id="UP001194580">
    <property type="component" value="Unassembled WGS sequence"/>
</dbReference>
<feature type="non-terminal residue" evidence="1">
    <location>
        <position position="138"/>
    </location>
</feature>
<name>A0AAD4GZV2_9FUNG</name>
<dbReference type="EMBL" id="JAAAIL010005010">
    <property type="protein sequence ID" value="KAG0247103.1"/>
    <property type="molecule type" value="Genomic_DNA"/>
</dbReference>
<evidence type="ECO:0000313" key="1">
    <source>
        <dbReference type="EMBL" id="KAG0247103.1"/>
    </source>
</evidence>
<accession>A0AAD4GZV2</accession>